<keyword evidence="6 8" id="KW-1133">Transmembrane helix</keyword>
<organism evidence="9 10">
    <name type="scientific">Bordetella holmesii 1058</name>
    <dbReference type="NCBI Taxonomy" id="1247648"/>
    <lineage>
        <taxon>Bacteria</taxon>
        <taxon>Pseudomonadati</taxon>
        <taxon>Pseudomonadota</taxon>
        <taxon>Betaproteobacteria</taxon>
        <taxon>Burkholderiales</taxon>
        <taxon>Alcaligenaceae</taxon>
        <taxon>Bordetella</taxon>
    </lineage>
</organism>
<sequence length="244" mass="24806">MGGSVAVAVLAVFLLAGFVKGCIGLGMPTVAVGLLSMTMPATQAAALLVVPAVITNVWQMASGGHFRVLLRQLAPLLITICLGTALGVWLFRNVSETGASSLLGAALLCYAAVGLSPLALRVPPRHEGWLGALCGAVTGLITAVTGVFVLPAVPYLQALGMGRNLLVQAMGISFVVSTLAMAGGLVYAGALGPAELGGSAVALVPAMLGMWGGQKLRERISEKAFKRGFFVALALLGVNLLLKS</sequence>
<comment type="subcellular location">
    <subcellularLocation>
        <location evidence="1 8">Cell membrane</location>
        <topology evidence="1 8">Multi-pass membrane protein</topology>
    </subcellularLocation>
</comment>
<evidence type="ECO:0000256" key="3">
    <source>
        <dbReference type="ARBA" id="ARBA00022448"/>
    </source>
</evidence>
<evidence type="ECO:0000256" key="4">
    <source>
        <dbReference type="ARBA" id="ARBA00022475"/>
    </source>
</evidence>
<feature type="transmembrane region" description="Helical" evidence="8">
    <location>
        <begin position="196"/>
        <end position="212"/>
    </location>
</feature>
<comment type="similarity">
    <text evidence="2 8">Belongs to the 4-toluene sulfonate uptake permease (TSUP) (TC 2.A.102) family.</text>
</comment>
<evidence type="ECO:0000313" key="9">
    <source>
        <dbReference type="EMBL" id="EXX93653.1"/>
    </source>
</evidence>
<dbReference type="InterPro" id="IPR052017">
    <property type="entry name" value="TSUP"/>
</dbReference>
<feature type="transmembrane region" description="Helical" evidence="8">
    <location>
        <begin position="165"/>
        <end position="190"/>
    </location>
</feature>
<keyword evidence="4 8" id="KW-1003">Cell membrane</keyword>
<feature type="transmembrane region" description="Helical" evidence="8">
    <location>
        <begin position="128"/>
        <end position="153"/>
    </location>
</feature>
<dbReference type="PANTHER" id="PTHR30269">
    <property type="entry name" value="TRANSMEMBRANE PROTEIN YFCA"/>
    <property type="match status" value="1"/>
</dbReference>
<dbReference type="EMBL" id="JDTF01000004">
    <property type="protein sequence ID" value="EXX93653.1"/>
    <property type="molecule type" value="Genomic_DNA"/>
</dbReference>
<keyword evidence="10" id="KW-1185">Reference proteome</keyword>
<evidence type="ECO:0000313" key="10">
    <source>
        <dbReference type="Proteomes" id="UP000023104"/>
    </source>
</evidence>
<evidence type="ECO:0000256" key="2">
    <source>
        <dbReference type="ARBA" id="ARBA00009142"/>
    </source>
</evidence>
<evidence type="ECO:0000256" key="5">
    <source>
        <dbReference type="ARBA" id="ARBA00022692"/>
    </source>
</evidence>
<evidence type="ECO:0000256" key="1">
    <source>
        <dbReference type="ARBA" id="ARBA00004651"/>
    </source>
</evidence>
<feature type="transmembrane region" description="Helical" evidence="8">
    <location>
        <begin position="224"/>
        <end position="242"/>
    </location>
</feature>
<dbReference type="PANTHER" id="PTHR30269:SF32">
    <property type="entry name" value="MEMBRANE TRANSPORTER PROTEIN-RELATED"/>
    <property type="match status" value="1"/>
</dbReference>
<keyword evidence="7 8" id="KW-0472">Membrane</keyword>
<name>A0ABP3BER3_9BORD</name>
<reference evidence="9 10" key="1">
    <citation type="submission" date="2014-02" db="EMBL/GenBank/DDBJ databases">
        <title>Whole Genome Sequencing Of Bordetella Holmesii, An Emerging Opportunistic Infection Of Humans.</title>
        <authorList>
            <person name="Tettelin H."/>
            <person name="Hooven T.A."/>
            <person name="Hine E."/>
            <person name="Su Q."/>
            <person name="Huard R.C."/>
            <person name="Della-Latta P."/>
            <person name="Daugherty S.C."/>
            <person name="Agrawal S."/>
            <person name="Sengamalay N."/>
            <person name="Tallon L.J."/>
            <person name="Sadzewicz L."/>
            <person name="Whittier S."/>
            <person name="Fraser C.M."/>
            <person name="Ratner A.J."/>
        </authorList>
    </citation>
    <scope>NUCLEOTIDE SEQUENCE [LARGE SCALE GENOMIC DNA]</scope>
    <source>
        <strain evidence="9 10">1058</strain>
    </source>
</reference>
<comment type="caution">
    <text evidence="9">The sequence shown here is derived from an EMBL/GenBank/DDBJ whole genome shotgun (WGS) entry which is preliminary data.</text>
</comment>
<feature type="transmembrane region" description="Helical" evidence="8">
    <location>
        <begin position="103"/>
        <end position="122"/>
    </location>
</feature>
<protein>
    <recommendedName>
        <fullName evidence="8">Probable membrane transporter protein</fullName>
    </recommendedName>
</protein>
<evidence type="ECO:0000256" key="8">
    <source>
        <dbReference type="RuleBase" id="RU363041"/>
    </source>
</evidence>
<accession>A0ABP3BER3</accession>
<keyword evidence="5 8" id="KW-0812">Transmembrane</keyword>
<feature type="transmembrane region" description="Helical" evidence="8">
    <location>
        <begin position="73"/>
        <end position="91"/>
    </location>
</feature>
<keyword evidence="3" id="KW-0813">Transport</keyword>
<gene>
    <name evidence="9" type="ORF">D559_1049</name>
</gene>
<feature type="transmembrane region" description="Helical" evidence="8">
    <location>
        <begin position="6"/>
        <end position="32"/>
    </location>
</feature>
<evidence type="ECO:0000256" key="7">
    <source>
        <dbReference type="ARBA" id="ARBA00023136"/>
    </source>
</evidence>
<dbReference type="Pfam" id="PF01925">
    <property type="entry name" value="TauE"/>
    <property type="match status" value="1"/>
</dbReference>
<dbReference type="Proteomes" id="UP000023104">
    <property type="component" value="Unassembled WGS sequence"/>
</dbReference>
<proteinExistence type="inferred from homology"/>
<dbReference type="InterPro" id="IPR002781">
    <property type="entry name" value="TM_pro_TauE-like"/>
</dbReference>
<evidence type="ECO:0000256" key="6">
    <source>
        <dbReference type="ARBA" id="ARBA00022989"/>
    </source>
</evidence>